<dbReference type="CDD" id="cd12648">
    <property type="entry name" value="RRM3_UHM_PUF60"/>
    <property type="match status" value="1"/>
</dbReference>
<dbReference type="SUPFAM" id="SSF54928">
    <property type="entry name" value="RNA-binding domain, RBD"/>
    <property type="match status" value="2"/>
</dbReference>
<reference evidence="17" key="1">
    <citation type="submission" date="2025-08" db="UniProtKB">
        <authorList>
            <consortium name="RefSeq"/>
        </authorList>
    </citation>
    <scope>IDENTIFICATION</scope>
    <source>
        <tissue evidence="17">Muscle</tissue>
    </source>
</reference>
<feature type="compositionally biased region" description="Basic and acidic residues" evidence="15">
    <location>
        <begin position="359"/>
        <end position="372"/>
    </location>
</feature>
<evidence type="ECO:0000259" key="16">
    <source>
        <dbReference type="PROSITE" id="PS50102"/>
    </source>
</evidence>
<evidence type="ECO:0000313" key="17">
    <source>
        <dbReference type="RefSeq" id="XP_018966005.1"/>
    </source>
</evidence>
<dbReference type="GO" id="GO:0003723">
    <property type="term" value="F:RNA binding"/>
    <property type="evidence" value="ECO:0007669"/>
    <property type="project" value="UniProtKB-UniRule"/>
</dbReference>
<name>A0A9Q9VE23_CYPCA</name>
<dbReference type="InterPro" id="IPR034209">
    <property type="entry name" value="PUF60_RRM1"/>
</dbReference>
<dbReference type="PANTHER" id="PTHR47330:SF1">
    <property type="entry name" value="POLY(U)-BINDING-SPLICING FACTOR PUF60"/>
    <property type="match status" value="1"/>
</dbReference>
<dbReference type="InterPro" id="IPR012677">
    <property type="entry name" value="Nucleotide-bd_a/b_plait_sf"/>
</dbReference>
<dbReference type="GO" id="GO:0071013">
    <property type="term" value="C:catalytic step 2 spliceosome"/>
    <property type="evidence" value="ECO:0007669"/>
    <property type="project" value="TreeGrafter"/>
</dbReference>
<dbReference type="InterPro" id="IPR006532">
    <property type="entry name" value="PUF60-like"/>
</dbReference>
<comment type="similarity">
    <text evidence="2">Belongs to the RRM half pint family.</text>
</comment>
<dbReference type="Proteomes" id="UP001155660">
    <property type="component" value="Chromosome A7"/>
</dbReference>
<dbReference type="CDD" id="cd12370">
    <property type="entry name" value="RRM1_PUF60"/>
    <property type="match status" value="1"/>
</dbReference>
<keyword evidence="5" id="KW-0053">Apoptosis</keyword>
<dbReference type="FunFam" id="3.30.70.330:FF:000133">
    <property type="entry name" value="poly(U)-binding-splicing factor PUF60 isoform X1"/>
    <property type="match status" value="1"/>
</dbReference>
<feature type="domain" description="RRM" evidence="16">
    <location>
        <begin position="70"/>
        <end position="148"/>
    </location>
</feature>
<dbReference type="NCBIfam" id="TIGR01645">
    <property type="entry name" value="half-pint"/>
    <property type="match status" value="1"/>
</dbReference>
<dbReference type="FunFam" id="3.30.70.330:FF:000152">
    <property type="entry name" value="poly(U)-binding-splicing factor PUF60 isoform X1"/>
    <property type="match status" value="1"/>
</dbReference>
<keyword evidence="7 14" id="KW-0694">RNA-binding</keyword>
<dbReference type="Gene3D" id="3.30.70.330">
    <property type="match status" value="3"/>
</dbReference>
<evidence type="ECO:0000256" key="2">
    <source>
        <dbReference type="ARBA" id="ARBA00005987"/>
    </source>
</evidence>
<dbReference type="GO" id="GO:0006915">
    <property type="term" value="P:apoptotic process"/>
    <property type="evidence" value="ECO:0007669"/>
    <property type="project" value="UniProtKB-KW"/>
</dbReference>
<accession>A0A9Q9VE23</accession>
<evidence type="ECO:0000256" key="13">
    <source>
        <dbReference type="ARBA" id="ARBA00023274"/>
    </source>
</evidence>
<keyword evidence="4" id="KW-0507">mRNA processing</keyword>
<keyword evidence="3" id="KW-0678">Repressor</keyword>
<dbReference type="GO" id="GO:0000381">
    <property type="term" value="P:regulation of alternative mRNA splicing, via spliceosome"/>
    <property type="evidence" value="ECO:0007669"/>
    <property type="project" value="InterPro"/>
</dbReference>
<protein>
    <submittedName>
        <fullName evidence="17">Poly(U)-binding-splicing factor PUF60-B isoform X2</fullName>
    </submittedName>
</protein>
<sequence length="502" mass="54257">MMENGQGTGAKLVLPPLTPEQQEALQKAKKYAMEQSIKSVLVKQTIAHQQQQLTNLQVAAQRQRALAIMCRVYVGSIYYELGEDTIRQAFAPFGPIKSIDMSWDSVTMKHKGFAFVEYEVPEAAQLALEQMNSVMLGGRNIKVGRPSNIGQAQPIIDQLAEEARAYNRIYVACIHPDLSDDDIKSVFEAFGKIKSCMLAREPTTGKHKGFGFIEYEKPQSSLDAVSSMNLFDLGGQYLRVGKAVTPPIPLLTPTTPGGLPPAAAVAAAAATARITAQEAVVGATVLGSLTSPAHILSQQMGLPQAVLAAQAPGIITGVTPARPTLPVVPQVGLVNPVLASPPVTSVSAGTPTSAAQTHTEVKREEDRRRAEDQSVPVGNGQDSELEQLIVNASGGKQTVMQSKSTIMVLRNMVGPEDIDDDLEGEVMEECGKYGAVNRVIIYQERQGEDDDAEIIVKIFVEFSDADEMNKAIQALNNRWFAGRKVVAELYDQKRFNNSDLSA</sequence>
<keyword evidence="11" id="KW-0508">mRNA splicing</keyword>
<dbReference type="InterPro" id="IPR034211">
    <property type="entry name" value="PUF60_RRM2"/>
</dbReference>
<evidence type="ECO:0000256" key="5">
    <source>
        <dbReference type="ARBA" id="ARBA00022703"/>
    </source>
</evidence>
<evidence type="ECO:0000256" key="1">
    <source>
        <dbReference type="ARBA" id="ARBA00004123"/>
    </source>
</evidence>
<dbReference type="GO" id="GO:0003677">
    <property type="term" value="F:DNA binding"/>
    <property type="evidence" value="ECO:0007669"/>
    <property type="project" value="UniProtKB-KW"/>
</dbReference>
<dbReference type="AlphaFoldDB" id="A0A9Q9VE23"/>
<keyword evidence="8" id="KW-0805">Transcription regulation</keyword>
<organism evidence="17">
    <name type="scientific">Cyprinus carpio</name>
    <name type="common">Common carp</name>
    <dbReference type="NCBI Taxonomy" id="7962"/>
    <lineage>
        <taxon>Eukaryota</taxon>
        <taxon>Metazoa</taxon>
        <taxon>Chordata</taxon>
        <taxon>Craniata</taxon>
        <taxon>Vertebrata</taxon>
        <taxon>Euteleostomi</taxon>
        <taxon>Actinopterygii</taxon>
        <taxon>Neopterygii</taxon>
        <taxon>Teleostei</taxon>
        <taxon>Ostariophysi</taxon>
        <taxon>Cypriniformes</taxon>
        <taxon>Cyprinidae</taxon>
        <taxon>Cyprininae</taxon>
        <taxon>Cyprinus</taxon>
    </lineage>
</organism>
<evidence type="ECO:0000256" key="11">
    <source>
        <dbReference type="ARBA" id="ARBA00023187"/>
    </source>
</evidence>
<feature type="domain" description="RRM" evidence="16">
    <location>
        <begin position="167"/>
        <end position="245"/>
    </location>
</feature>
<evidence type="ECO:0000256" key="15">
    <source>
        <dbReference type="SAM" id="MobiDB-lite"/>
    </source>
</evidence>
<dbReference type="GO" id="GO:0006376">
    <property type="term" value="P:mRNA splice site recognition"/>
    <property type="evidence" value="ECO:0007669"/>
    <property type="project" value="TreeGrafter"/>
</dbReference>
<keyword evidence="12" id="KW-0539">Nucleus</keyword>
<dbReference type="OrthoDB" id="20943at2759"/>
<dbReference type="GO" id="GO:0000380">
    <property type="term" value="P:alternative mRNA splicing, via spliceosome"/>
    <property type="evidence" value="ECO:0007669"/>
    <property type="project" value="TreeGrafter"/>
</dbReference>
<evidence type="ECO:0000256" key="10">
    <source>
        <dbReference type="ARBA" id="ARBA00023163"/>
    </source>
</evidence>
<dbReference type="FunFam" id="3.30.70.330:FF:000136">
    <property type="entry name" value="poly(U)-binding-splicing factor PUF60 isoform X1"/>
    <property type="match status" value="1"/>
</dbReference>
<feature type="domain" description="RRM" evidence="16">
    <location>
        <begin position="405"/>
        <end position="492"/>
    </location>
</feature>
<comment type="subcellular location">
    <subcellularLocation>
        <location evidence="1">Nucleus</location>
    </subcellularLocation>
</comment>
<evidence type="ECO:0000256" key="6">
    <source>
        <dbReference type="ARBA" id="ARBA00022737"/>
    </source>
</evidence>
<dbReference type="GO" id="GO:0071011">
    <property type="term" value="C:precatalytic spliceosome"/>
    <property type="evidence" value="ECO:0007669"/>
    <property type="project" value="TreeGrafter"/>
</dbReference>
<dbReference type="SMART" id="SM00360">
    <property type="entry name" value="RRM"/>
    <property type="match status" value="3"/>
</dbReference>
<dbReference type="InterPro" id="IPR035979">
    <property type="entry name" value="RBD_domain_sf"/>
</dbReference>
<feature type="compositionally biased region" description="Polar residues" evidence="15">
    <location>
        <begin position="343"/>
        <end position="358"/>
    </location>
</feature>
<keyword evidence="13" id="KW-0687">Ribonucleoprotein</keyword>
<evidence type="ECO:0000256" key="3">
    <source>
        <dbReference type="ARBA" id="ARBA00022491"/>
    </source>
</evidence>
<evidence type="ECO:0000256" key="7">
    <source>
        <dbReference type="ARBA" id="ARBA00022884"/>
    </source>
</evidence>
<evidence type="ECO:0000256" key="12">
    <source>
        <dbReference type="ARBA" id="ARBA00023242"/>
    </source>
</evidence>
<dbReference type="RefSeq" id="XP_018966005.1">
    <property type="nucleotide sequence ID" value="XM_019110460.2"/>
</dbReference>
<evidence type="ECO:0000256" key="14">
    <source>
        <dbReference type="PROSITE-ProRule" id="PRU00176"/>
    </source>
</evidence>
<dbReference type="CDD" id="cd12371">
    <property type="entry name" value="RRM2_PUF60"/>
    <property type="match status" value="1"/>
</dbReference>
<feature type="region of interest" description="Disordered" evidence="15">
    <location>
        <begin position="343"/>
        <end position="379"/>
    </location>
</feature>
<keyword evidence="6" id="KW-0677">Repeat</keyword>
<dbReference type="InterPro" id="IPR000504">
    <property type="entry name" value="RRM_dom"/>
</dbReference>
<dbReference type="InterPro" id="IPR003954">
    <property type="entry name" value="RRM_euk-type"/>
</dbReference>
<dbReference type="PANTHER" id="PTHR47330">
    <property type="entry name" value="POLY(U)-BINDING-SPLICING FACTOR PUF60-B-RELATED"/>
    <property type="match status" value="1"/>
</dbReference>
<dbReference type="InterPro" id="IPR051974">
    <property type="entry name" value="PUF60_regulator"/>
</dbReference>
<evidence type="ECO:0000256" key="4">
    <source>
        <dbReference type="ARBA" id="ARBA00022664"/>
    </source>
</evidence>
<gene>
    <name evidence="17" type="primary">LOC109096802</name>
</gene>
<keyword evidence="9" id="KW-0238">DNA-binding</keyword>
<dbReference type="SMART" id="SM00361">
    <property type="entry name" value="RRM_1"/>
    <property type="match status" value="3"/>
</dbReference>
<evidence type="ECO:0000256" key="9">
    <source>
        <dbReference type="ARBA" id="ARBA00023125"/>
    </source>
</evidence>
<dbReference type="InterPro" id="IPR034212">
    <property type="entry name" value="PUF60_RRM3"/>
</dbReference>
<dbReference type="GeneID" id="109096802"/>
<keyword evidence="10" id="KW-0804">Transcription</keyword>
<dbReference type="Pfam" id="PF00076">
    <property type="entry name" value="RRM_1"/>
    <property type="match status" value="3"/>
</dbReference>
<proteinExistence type="inferred from homology"/>
<dbReference type="PROSITE" id="PS50102">
    <property type="entry name" value="RRM"/>
    <property type="match status" value="3"/>
</dbReference>
<evidence type="ECO:0000256" key="8">
    <source>
        <dbReference type="ARBA" id="ARBA00023015"/>
    </source>
</evidence>